<reference evidence="4 5" key="1">
    <citation type="submission" date="2016-10" db="EMBL/GenBank/DDBJ databases">
        <authorList>
            <person name="Varghese N."/>
            <person name="Submissions S."/>
        </authorList>
    </citation>
    <scope>NUCLEOTIDE SEQUENCE [LARGE SCALE GENOMIC DNA]</scope>
    <source>
        <strain evidence="4 5">BS3111</strain>
    </source>
</reference>
<dbReference type="NCBIfam" id="NF040693">
    <property type="entry name" value="recomb_GmtY"/>
    <property type="match status" value="1"/>
</dbReference>
<proteinExistence type="predicted"/>
<dbReference type="Pfam" id="PF00589">
    <property type="entry name" value="Phage_integrase"/>
    <property type="match status" value="1"/>
</dbReference>
<protein>
    <submittedName>
        <fullName evidence="4">Phage integrase family protein</fullName>
    </submittedName>
</protein>
<feature type="region of interest" description="Disordered" evidence="2">
    <location>
        <begin position="442"/>
        <end position="463"/>
    </location>
</feature>
<dbReference type="PROSITE" id="PS51898">
    <property type="entry name" value="TYR_RECOMBINASE"/>
    <property type="match status" value="1"/>
</dbReference>
<keyword evidence="1" id="KW-0233">DNA recombination</keyword>
<evidence type="ECO:0000259" key="3">
    <source>
        <dbReference type="PROSITE" id="PS51898"/>
    </source>
</evidence>
<dbReference type="EMBL" id="LT629760">
    <property type="protein sequence ID" value="SDS60084.1"/>
    <property type="molecule type" value="Genomic_DNA"/>
</dbReference>
<dbReference type="InterPro" id="IPR013762">
    <property type="entry name" value="Integrase-like_cat_sf"/>
</dbReference>
<dbReference type="Proteomes" id="UP000183126">
    <property type="component" value="Chromosome I"/>
</dbReference>
<dbReference type="SUPFAM" id="SSF56349">
    <property type="entry name" value="DNA breaking-rejoining enzymes"/>
    <property type="match status" value="1"/>
</dbReference>
<dbReference type="InterPro" id="IPR002104">
    <property type="entry name" value="Integrase_catalytic"/>
</dbReference>
<dbReference type="CDD" id="cd00397">
    <property type="entry name" value="DNA_BRE_C"/>
    <property type="match status" value="1"/>
</dbReference>
<dbReference type="InterPro" id="IPR011010">
    <property type="entry name" value="DNA_brk_join_enz"/>
</dbReference>
<evidence type="ECO:0000313" key="5">
    <source>
        <dbReference type="Proteomes" id="UP000183126"/>
    </source>
</evidence>
<accession>A0ABY0UFJ6</accession>
<gene>
    <name evidence="4" type="ORF">SAMN04490205_3001</name>
</gene>
<name>A0ABY0UFJ6_9PSED</name>
<evidence type="ECO:0000256" key="2">
    <source>
        <dbReference type="SAM" id="MobiDB-lite"/>
    </source>
</evidence>
<sequence>MSVAYIKVMYRSNTTGHTGQTIQGLLTKHGVLVSLLQYHTETDSSSSGQAAINRAVKMLVEFTEQSDIPFSSAVDLMKAFRFALDHGTVDWKGEDPTELFWRPRSKKQANRIIGYLTNYTDWLILQPGHSGVIINPIREATNHEQKLNWCAYHHKKNNSLLKHLKSNSALEQIKYSREIAKFSEDTVLLEEVKRFPESRFNDLIEKGFISPKISDPNSPYYWDYKSQAMTYLMHYGGVRESELFHIFLSDIGIDMSRNEAVIRIYHPRDGKAPERGYSNREDYLKRKYGLKPRTAYLKTESLHAGWKSPLLDHTDNYMEISFFPPSKAAEFLAIFQLYLKYQHVEQRTNSQPYAFTNIYGEPETKKNFRRRHQAAVRRIGLTPSKLMGTTEHGHRHAYGYRLFEHDFEMVDIQKMMHHKSPSSCLVYISKTGEEIREIMRETERRNPNSAPPTPKFLKVDETQ</sequence>
<dbReference type="Gene3D" id="1.10.443.10">
    <property type="entry name" value="Intergrase catalytic core"/>
    <property type="match status" value="1"/>
</dbReference>
<keyword evidence="5" id="KW-1185">Reference proteome</keyword>
<organism evidence="4 5">
    <name type="scientific">Pseudomonas trivialis</name>
    <dbReference type="NCBI Taxonomy" id="200450"/>
    <lineage>
        <taxon>Bacteria</taxon>
        <taxon>Pseudomonadati</taxon>
        <taxon>Pseudomonadota</taxon>
        <taxon>Gammaproteobacteria</taxon>
        <taxon>Pseudomonadales</taxon>
        <taxon>Pseudomonadaceae</taxon>
        <taxon>Pseudomonas</taxon>
    </lineage>
</organism>
<evidence type="ECO:0000256" key="1">
    <source>
        <dbReference type="ARBA" id="ARBA00023172"/>
    </source>
</evidence>
<evidence type="ECO:0000313" key="4">
    <source>
        <dbReference type="EMBL" id="SDS60084.1"/>
    </source>
</evidence>
<dbReference type="RefSeq" id="WP_057008407.1">
    <property type="nucleotide sequence ID" value="NZ_JYLK01000007.1"/>
</dbReference>
<feature type="domain" description="Tyr recombinase" evidence="3">
    <location>
        <begin position="194"/>
        <end position="440"/>
    </location>
</feature>